<dbReference type="Proteomes" id="UP001057402">
    <property type="component" value="Chromosome 1"/>
</dbReference>
<gene>
    <name evidence="1" type="ORF">MLD38_000416</name>
</gene>
<keyword evidence="2" id="KW-1185">Reference proteome</keyword>
<comment type="caution">
    <text evidence="1">The sequence shown here is derived from an EMBL/GenBank/DDBJ whole genome shotgun (WGS) entry which is preliminary data.</text>
</comment>
<protein>
    <submittedName>
        <fullName evidence="1">Uncharacterized protein</fullName>
    </submittedName>
</protein>
<sequence length="593" mass="66377">MGGALLLAKVVFTSLIVGVLPLTAQGEGRVHHYDFILEETNLTRLCESKMVMTVNNNFPGPVIRAQRGDTVFVNVHNQGDYGVTLHWHGVKQPRNPWSDGPVYITQCLIEPSTNFTYEVNFTEEEGTVWWHAHSDWTRATVHGAIVVLPKEGSNYPFPDPDGEEIIVIASWYQGNLNAELAEDLALAEDLPHSVSFLINGEPGDLVPCSKNTTYRWVVEFGKTYLLRIVNAIVDAEAFFAIAGHNLTVVGMDGSYIKPIHTSYIVISPGQTMDILLTTNQTRGLYYMATREYSSEDAAVTGFDHTNCTAILQYDGVHHSFLSTPLFPDNLPMYLDYRAAMNFTNSIRGLDTPDHPITVPRDVSTKMFITVSMNEILCNDTCSSGHEIVTSLTNISWLDRPLDILEAYYWNITGIFSENFPDFPTTFYNFTGDFFPENIRQTFKGTKVKVLDYNETVEIVFQGTNVLSGSVNHPMHMHGYSFYVIGSGYGNFDNETDPLSYNLDDPPKVNTFPVPKNGWLAIRFVAKNPGVWLWHCHLDRHLSWGMDTVFIVKDGDTEETSMRPPPSYMPPCNVSEWGIPPNNLGGLVGKAGDI</sequence>
<reference evidence="2" key="1">
    <citation type="journal article" date="2023" name="Front. Plant Sci.">
        <title>Chromosomal-level genome assembly of Melastoma candidum provides insights into trichome evolution.</title>
        <authorList>
            <person name="Zhong Y."/>
            <person name="Wu W."/>
            <person name="Sun C."/>
            <person name="Zou P."/>
            <person name="Liu Y."/>
            <person name="Dai S."/>
            <person name="Zhou R."/>
        </authorList>
    </citation>
    <scope>NUCLEOTIDE SEQUENCE [LARGE SCALE GENOMIC DNA]</scope>
</reference>
<organism evidence="1 2">
    <name type="scientific">Melastoma candidum</name>
    <dbReference type="NCBI Taxonomy" id="119954"/>
    <lineage>
        <taxon>Eukaryota</taxon>
        <taxon>Viridiplantae</taxon>
        <taxon>Streptophyta</taxon>
        <taxon>Embryophyta</taxon>
        <taxon>Tracheophyta</taxon>
        <taxon>Spermatophyta</taxon>
        <taxon>Magnoliopsida</taxon>
        <taxon>eudicotyledons</taxon>
        <taxon>Gunneridae</taxon>
        <taxon>Pentapetalae</taxon>
        <taxon>rosids</taxon>
        <taxon>malvids</taxon>
        <taxon>Myrtales</taxon>
        <taxon>Melastomataceae</taxon>
        <taxon>Melastomatoideae</taxon>
        <taxon>Melastomateae</taxon>
        <taxon>Melastoma</taxon>
    </lineage>
</organism>
<evidence type="ECO:0000313" key="1">
    <source>
        <dbReference type="EMBL" id="KAI4388043.1"/>
    </source>
</evidence>
<name>A0ACB9SBK4_9MYRT</name>
<proteinExistence type="predicted"/>
<evidence type="ECO:0000313" key="2">
    <source>
        <dbReference type="Proteomes" id="UP001057402"/>
    </source>
</evidence>
<accession>A0ACB9SBK4</accession>
<dbReference type="EMBL" id="CM042880">
    <property type="protein sequence ID" value="KAI4388043.1"/>
    <property type="molecule type" value="Genomic_DNA"/>
</dbReference>